<dbReference type="Proteomes" id="UP000241848">
    <property type="component" value="Unassembled WGS sequence"/>
</dbReference>
<evidence type="ECO:0000313" key="2">
    <source>
        <dbReference type="EMBL" id="PSR23672.1"/>
    </source>
</evidence>
<dbReference type="NCBIfam" id="NF033547">
    <property type="entry name" value="transpos_IS1595"/>
    <property type="match status" value="1"/>
</dbReference>
<reference evidence="2 3" key="1">
    <citation type="journal article" date="2014" name="BMC Genomics">
        <title>Comparison of environmental and isolate Sulfobacillus genomes reveals diverse carbon, sulfur, nitrogen, and hydrogen metabolisms.</title>
        <authorList>
            <person name="Justice N.B."/>
            <person name="Norman A."/>
            <person name="Brown C.T."/>
            <person name="Singh A."/>
            <person name="Thomas B.C."/>
            <person name="Banfield J.F."/>
        </authorList>
    </citation>
    <scope>NUCLEOTIDE SEQUENCE [LARGE SCALE GENOMIC DNA]</scope>
    <source>
        <strain evidence="2">AMDSBA3</strain>
    </source>
</reference>
<proteinExistence type="predicted"/>
<dbReference type="InterPro" id="IPR024445">
    <property type="entry name" value="Tnp_ISXO2-like"/>
</dbReference>
<evidence type="ECO:0000313" key="3">
    <source>
        <dbReference type="Proteomes" id="UP000241848"/>
    </source>
</evidence>
<dbReference type="Pfam" id="PF12762">
    <property type="entry name" value="DDE_Tnp_IS1595"/>
    <property type="match status" value="1"/>
</dbReference>
<dbReference type="AlphaFoldDB" id="A0A2T2WN61"/>
<evidence type="ECO:0000259" key="1">
    <source>
        <dbReference type="SMART" id="SM01126"/>
    </source>
</evidence>
<protein>
    <submittedName>
        <fullName evidence="2">IS1595 family transposase ISAxf1</fullName>
    </submittedName>
</protein>
<dbReference type="EMBL" id="PXYV01000004">
    <property type="protein sequence ID" value="PSR23672.1"/>
    <property type="molecule type" value="Genomic_DNA"/>
</dbReference>
<sequence>KCWTVHRSGRTGTLYECSACGHQDSITAGTIFHRTKVSLRVWFLAIFLVAVDKGGKSALALSRELGLRYATAWLLHHKIQWAMTDRNAKYQLGGLVELDDAYFGGVSHGAGKRGRGTDQDPVVVGVSLNAKGHPQYAFLEAVESLKKETVLEVLKRRIDQYGVWWSDGADIYAAGAKAHQADHRVTLSSDPEAPEVFRWVNTVISLAKTFIDGTYHGRGRARRQLYLEEFTYRFNRRHLGTRIAERLLVACLGSQPHPNAT</sequence>
<accession>A0A2T2WN61</accession>
<feature type="domain" description="ISXO2-like transposase" evidence="1">
    <location>
        <begin position="91"/>
        <end position="235"/>
    </location>
</feature>
<dbReference type="SMART" id="SM01126">
    <property type="entry name" value="DDE_Tnp_IS1595"/>
    <property type="match status" value="1"/>
</dbReference>
<comment type="caution">
    <text evidence="2">The sequence shown here is derived from an EMBL/GenBank/DDBJ whole genome shotgun (WGS) entry which is preliminary data.</text>
</comment>
<gene>
    <name evidence="2" type="ORF">C7B45_02610</name>
</gene>
<organism evidence="2 3">
    <name type="scientific">Sulfobacillus acidophilus</name>
    <dbReference type="NCBI Taxonomy" id="53633"/>
    <lineage>
        <taxon>Bacteria</taxon>
        <taxon>Bacillati</taxon>
        <taxon>Bacillota</taxon>
        <taxon>Clostridia</taxon>
        <taxon>Eubacteriales</taxon>
        <taxon>Clostridiales Family XVII. Incertae Sedis</taxon>
        <taxon>Sulfobacillus</taxon>
    </lineage>
</organism>
<feature type="non-terminal residue" evidence="2">
    <location>
        <position position="1"/>
    </location>
</feature>
<name>A0A2T2WN61_9FIRM</name>